<dbReference type="GO" id="GO:0006310">
    <property type="term" value="P:DNA recombination"/>
    <property type="evidence" value="ECO:0007669"/>
    <property type="project" value="UniProtKB-KW"/>
</dbReference>
<dbReference type="SUPFAM" id="SSF56349">
    <property type="entry name" value="DNA breaking-rejoining enzymes"/>
    <property type="match status" value="1"/>
</dbReference>
<dbReference type="InterPro" id="IPR050090">
    <property type="entry name" value="Tyrosine_recombinase_XerCD"/>
</dbReference>
<dbReference type="InterPro" id="IPR011010">
    <property type="entry name" value="DNA_brk_join_enz"/>
</dbReference>
<dbReference type="PANTHER" id="PTHR30349">
    <property type="entry name" value="PHAGE INTEGRASE-RELATED"/>
    <property type="match status" value="1"/>
</dbReference>
<accession>A0A8J3HX90</accession>
<sequence length="263" mass="30005">MILAPSTIVFIHGILHLAMDNAILWGLVSQNVTTLASLPRVSQVEQRALTREEANKLVEAARGTRLETLLILALTTAMRRGELLGLRWDDIDFKHKTLQVRRSLGYIRKHGFVISEPKTKTSRRKIMLTDFAIEALKKHRSLQDERRGKSPSWTDMNLVFCNIHGGYWMPEHMVTMFHKLLEKAQLPRIRFHDLRHSAATLLLAMGVHPKIVQNLLGHSKISTTMDTYSHVLPSMQKEIVDKMGLVFKQEDEMEGLGTEEDAP</sequence>
<comment type="caution">
    <text evidence="3">The sequence shown here is derived from an EMBL/GenBank/DDBJ whole genome shotgun (WGS) entry which is preliminary data.</text>
</comment>
<keyword evidence="4" id="KW-1185">Reference proteome</keyword>
<evidence type="ECO:0000313" key="4">
    <source>
        <dbReference type="Proteomes" id="UP000612362"/>
    </source>
</evidence>
<dbReference type="GO" id="GO:0003677">
    <property type="term" value="F:DNA binding"/>
    <property type="evidence" value="ECO:0007669"/>
    <property type="project" value="InterPro"/>
</dbReference>
<dbReference type="GO" id="GO:0015074">
    <property type="term" value="P:DNA integration"/>
    <property type="evidence" value="ECO:0007669"/>
    <property type="project" value="InterPro"/>
</dbReference>
<proteinExistence type="predicted"/>
<dbReference type="InterPro" id="IPR013762">
    <property type="entry name" value="Integrase-like_cat_sf"/>
</dbReference>
<evidence type="ECO:0000256" key="1">
    <source>
        <dbReference type="ARBA" id="ARBA00023172"/>
    </source>
</evidence>
<dbReference type="InterPro" id="IPR002104">
    <property type="entry name" value="Integrase_catalytic"/>
</dbReference>
<name>A0A8J3HX90_9CHLR</name>
<dbReference type="PROSITE" id="PS51898">
    <property type="entry name" value="TYR_RECOMBINASE"/>
    <property type="match status" value="1"/>
</dbReference>
<evidence type="ECO:0000259" key="2">
    <source>
        <dbReference type="PROSITE" id="PS51898"/>
    </source>
</evidence>
<evidence type="ECO:0000313" key="3">
    <source>
        <dbReference type="EMBL" id="GHO44916.1"/>
    </source>
</evidence>
<dbReference type="PANTHER" id="PTHR30349:SF64">
    <property type="entry name" value="PROPHAGE INTEGRASE INTD-RELATED"/>
    <property type="match status" value="1"/>
</dbReference>
<dbReference type="AlphaFoldDB" id="A0A8J3HX90"/>
<dbReference type="Gene3D" id="1.10.443.10">
    <property type="entry name" value="Intergrase catalytic core"/>
    <property type="match status" value="1"/>
</dbReference>
<protein>
    <recommendedName>
        <fullName evidence="2">Tyr recombinase domain-containing protein</fullName>
    </recommendedName>
</protein>
<gene>
    <name evidence="3" type="ORF">KSX_30790</name>
</gene>
<reference evidence="3" key="1">
    <citation type="submission" date="2020-10" db="EMBL/GenBank/DDBJ databases">
        <title>Taxonomic study of unclassified bacteria belonging to the class Ktedonobacteria.</title>
        <authorList>
            <person name="Yabe S."/>
            <person name="Wang C.M."/>
            <person name="Zheng Y."/>
            <person name="Sakai Y."/>
            <person name="Cavaletti L."/>
            <person name="Monciardini P."/>
            <person name="Donadio S."/>
        </authorList>
    </citation>
    <scope>NUCLEOTIDE SEQUENCE</scope>
    <source>
        <strain evidence="3">SOSP1-1</strain>
    </source>
</reference>
<dbReference type="Proteomes" id="UP000612362">
    <property type="component" value="Unassembled WGS sequence"/>
</dbReference>
<keyword evidence="1" id="KW-0233">DNA recombination</keyword>
<dbReference type="CDD" id="cd01189">
    <property type="entry name" value="INT_ICEBs1_C_like"/>
    <property type="match status" value="1"/>
</dbReference>
<dbReference type="EMBL" id="BNJF01000001">
    <property type="protein sequence ID" value="GHO44916.1"/>
    <property type="molecule type" value="Genomic_DNA"/>
</dbReference>
<organism evidence="3 4">
    <name type="scientific">Ktedonospora formicarum</name>
    <dbReference type="NCBI Taxonomy" id="2778364"/>
    <lineage>
        <taxon>Bacteria</taxon>
        <taxon>Bacillati</taxon>
        <taxon>Chloroflexota</taxon>
        <taxon>Ktedonobacteria</taxon>
        <taxon>Ktedonobacterales</taxon>
        <taxon>Ktedonobacteraceae</taxon>
        <taxon>Ktedonospora</taxon>
    </lineage>
</organism>
<dbReference type="Pfam" id="PF00589">
    <property type="entry name" value="Phage_integrase"/>
    <property type="match status" value="1"/>
</dbReference>
<feature type="domain" description="Tyr recombinase" evidence="2">
    <location>
        <begin position="44"/>
        <end position="241"/>
    </location>
</feature>